<evidence type="ECO:0000313" key="3">
    <source>
        <dbReference type="EMBL" id="AIH04369.1"/>
    </source>
</evidence>
<feature type="domain" description="Glycosyltransferase 2-like" evidence="2">
    <location>
        <begin position="5"/>
        <end position="126"/>
    </location>
</feature>
<dbReference type="HOGENOM" id="CLU_065962_1_0_0"/>
<dbReference type="CDD" id="cd02511">
    <property type="entry name" value="Beta4Glucosyltransferase"/>
    <property type="match status" value="1"/>
</dbReference>
<accession>A0A075WSV7</accession>
<dbReference type="SUPFAM" id="SSF53448">
    <property type="entry name" value="Nucleotide-diphospho-sugar transferases"/>
    <property type="match status" value="1"/>
</dbReference>
<dbReference type="eggNOG" id="COG0463">
    <property type="taxonomic scope" value="Bacteria"/>
</dbReference>
<evidence type="ECO:0000313" key="4">
    <source>
        <dbReference type="Proteomes" id="UP000028481"/>
    </source>
</evidence>
<organism evidence="3 4">
    <name type="scientific">Thermodesulfobacterium commune DSM 2178</name>
    <dbReference type="NCBI Taxonomy" id="289377"/>
    <lineage>
        <taxon>Bacteria</taxon>
        <taxon>Pseudomonadati</taxon>
        <taxon>Thermodesulfobacteriota</taxon>
        <taxon>Thermodesulfobacteria</taxon>
        <taxon>Thermodesulfobacteriales</taxon>
        <taxon>Thermodesulfobacteriaceae</taxon>
        <taxon>Thermodesulfobacterium</taxon>
    </lineage>
</organism>
<name>A0A075WSV7_9BACT</name>
<dbReference type="InterPro" id="IPR001173">
    <property type="entry name" value="Glyco_trans_2-like"/>
</dbReference>
<dbReference type="RefSeq" id="WP_022855396.1">
    <property type="nucleotide sequence ID" value="NZ_CP008796.1"/>
</dbReference>
<protein>
    <recommendedName>
        <fullName evidence="2">Glycosyltransferase 2-like domain-containing protein</fullName>
    </recommendedName>
</protein>
<evidence type="ECO:0000256" key="1">
    <source>
        <dbReference type="ARBA" id="ARBA00038494"/>
    </source>
</evidence>
<dbReference type="PANTHER" id="PTHR43630:SF2">
    <property type="entry name" value="GLYCOSYLTRANSFERASE"/>
    <property type="match status" value="1"/>
</dbReference>
<dbReference type="Pfam" id="PF00535">
    <property type="entry name" value="Glycos_transf_2"/>
    <property type="match status" value="1"/>
</dbReference>
<dbReference type="AlphaFoldDB" id="A0A075WSV7"/>
<dbReference type="Gene3D" id="3.90.550.10">
    <property type="entry name" value="Spore Coat Polysaccharide Biosynthesis Protein SpsA, Chain A"/>
    <property type="match status" value="1"/>
</dbReference>
<dbReference type="OrthoDB" id="9815923at2"/>
<dbReference type="Proteomes" id="UP000028481">
    <property type="component" value="Chromosome"/>
</dbReference>
<dbReference type="InterPro" id="IPR029044">
    <property type="entry name" value="Nucleotide-diphossugar_trans"/>
</dbReference>
<comment type="similarity">
    <text evidence="1">Belongs to the glycosyltransferase 2 family. WaaE/KdtX subfamily.</text>
</comment>
<keyword evidence="4" id="KW-1185">Reference proteome</keyword>
<dbReference type="PaxDb" id="289377-HL41_06305"/>
<dbReference type="KEGG" id="tcm:HL41_06305"/>
<gene>
    <name evidence="3" type="ORF">HL41_06305</name>
</gene>
<dbReference type="PANTHER" id="PTHR43630">
    <property type="entry name" value="POLY-BETA-1,6-N-ACETYL-D-GLUCOSAMINE SYNTHASE"/>
    <property type="match status" value="1"/>
</dbReference>
<dbReference type="EMBL" id="CP008796">
    <property type="protein sequence ID" value="AIH04369.1"/>
    <property type="molecule type" value="Genomic_DNA"/>
</dbReference>
<proteinExistence type="inferred from homology"/>
<evidence type="ECO:0000259" key="2">
    <source>
        <dbReference type="Pfam" id="PF00535"/>
    </source>
</evidence>
<dbReference type="STRING" id="289377.HL41_06305"/>
<sequence length="277" mass="32522">MSKISCVIHTYNSEKYLRECLSSVEWCDEIVIIDMYSTDRTIEIAQEFGAKIYMHEYLGYADPARNYGLSKCSYDWILALDSDELIPKKLKIRLKEIADKDIFDVVLISRRNFFFGKELLGGAWGYDQDVIARFFKKGFLTYGSEVHNFIKINPKARVGKIIDKESSIIHFNYNSVRHFIEKLNTYTDFETFSTKYNYKGKPAIKILYHICREFFGRFIYKKGYKDGWIGLYLSLAMAFYRATAIAKSNLPNEEEVIKLYKELSKNIRDTKNDNKDK</sequence>
<reference evidence="3 4" key="1">
    <citation type="journal article" date="2015" name="Genome Announc.">
        <title>Genome Sequence of a Sulfate-Reducing Thermophilic Bacterium, Thermodesulfobacterium commune DSM 2178T (Phylum Thermodesulfobacteria).</title>
        <authorList>
            <person name="Bhatnagar S."/>
            <person name="Badger J.H."/>
            <person name="Madupu R."/>
            <person name="Khouri H.M."/>
            <person name="O'Connor E.M."/>
            <person name="Robb F.T."/>
            <person name="Ward N.L."/>
            <person name="Eisen J.A."/>
        </authorList>
    </citation>
    <scope>NUCLEOTIDE SEQUENCE [LARGE SCALE GENOMIC DNA]</scope>
    <source>
        <strain evidence="3 4">DSM 2178</strain>
    </source>
</reference>